<keyword evidence="3" id="KW-0813">Transport</keyword>
<proteinExistence type="inferred from homology"/>
<protein>
    <submittedName>
        <fullName evidence="8">ABC transporter</fullName>
    </submittedName>
</protein>
<evidence type="ECO:0000256" key="4">
    <source>
        <dbReference type="ARBA" id="ARBA00022729"/>
    </source>
</evidence>
<feature type="domain" description="Fe/B12 periplasmic-binding" evidence="7">
    <location>
        <begin position="66"/>
        <end position="326"/>
    </location>
</feature>
<dbReference type="CDD" id="cd01140">
    <property type="entry name" value="FatB"/>
    <property type="match status" value="1"/>
</dbReference>
<gene>
    <name evidence="8" type="ORF">SporoS204_01760</name>
</gene>
<evidence type="ECO:0000256" key="2">
    <source>
        <dbReference type="ARBA" id="ARBA00008814"/>
    </source>
</evidence>
<reference evidence="8 9" key="1">
    <citation type="submission" date="2016-04" db="EMBL/GenBank/DDBJ databases">
        <title>Comparative Genomics and Epigenetics of Sporosarcina ureae.</title>
        <authorList>
            <person name="Oliver A.S."/>
            <person name="Cooper K.K."/>
        </authorList>
    </citation>
    <scope>NUCLEOTIDE SEQUENCE [LARGE SCALE GENOMIC DNA]</scope>
    <source>
        <strain evidence="8 9">S204</strain>
    </source>
</reference>
<dbReference type="Pfam" id="PF01497">
    <property type="entry name" value="Peripla_BP_2"/>
    <property type="match status" value="1"/>
</dbReference>
<dbReference type="Gene3D" id="3.40.50.1980">
    <property type="entry name" value="Nitrogenase molybdenum iron protein domain"/>
    <property type="match status" value="2"/>
</dbReference>
<keyword evidence="5" id="KW-0175">Coiled coil</keyword>
<dbReference type="InterPro" id="IPR051313">
    <property type="entry name" value="Bact_iron-sidero_bind"/>
</dbReference>
<keyword evidence="9" id="KW-1185">Reference proteome</keyword>
<dbReference type="InterPro" id="IPR002491">
    <property type="entry name" value="ABC_transptr_periplasmic_BD"/>
</dbReference>
<sequence>MVVKKWSLFVLLFTCMLVISACTSKETDNQADESSSTTQEGAESTEIKVQHELDDQEVVLNKVPEKIVVLDFGVLDTLDSLGIEVAGVPQNAVPEYLKKYAGSEYTNVGSLVEPDFEAIDGMKPDLIIIGDRQAEMYDEFKSIAPTVYMSVDFTNYMDSFTDNMETIANLFNKEEQIDKELTEINEKVDAIQEKTKDLDAKTLIVMVNEGKISAYGPGSRYGGFIHDVAGYKAVDENIEKAKFGQSINFEYITEKNPDIIFVVDRSAVLNTAHDSTKEMFENELVKRTNAYKNDHIIYLDTEAWFYGGGLQSSKKMIEDTNAYWKE</sequence>
<dbReference type="SUPFAM" id="SSF53807">
    <property type="entry name" value="Helical backbone' metal receptor"/>
    <property type="match status" value="1"/>
</dbReference>
<comment type="similarity">
    <text evidence="2">Belongs to the bacterial solute-binding protein 8 family.</text>
</comment>
<keyword evidence="4 6" id="KW-0732">Signal</keyword>
<feature type="signal peptide" evidence="6">
    <location>
        <begin position="1"/>
        <end position="21"/>
    </location>
</feature>
<feature type="coiled-coil region" evidence="5">
    <location>
        <begin position="167"/>
        <end position="201"/>
    </location>
</feature>
<evidence type="ECO:0000256" key="1">
    <source>
        <dbReference type="ARBA" id="ARBA00004196"/>
    </source>
</evidence>
<evidence type="ECO:0000256" key="6">
    <source>
        <dbReference type="SAM" id="SignalP"/>
    </source>
</evidence>
<evidence type="ECO:0000259" key="7">
    <source>
        <dbReference type="PROSITE" id="PS50983"/>
    </source>
</evidence>
<organism evidence="8 9">
    <name type="scientific">Sporosarcina ureae</name>
    <dbReference type="NCBI Taxonomy" id="1571"/>
    <lineage>
        <taxon>Bacteria</taxon>
        <taxon>Bacillati</taxon>
        <taxon>Bacillota</taxon>
        <taxon>Bacilli</taxon>
        <taxon>Bacillales</taxon>
        <taxon>Caryophanaceae</taxon>
        <taxon>Sporosarcina</taxon>
    </lineage>
</organism>
<comment type="subcellular location">
    <subcellularLocation>
        <location evidence="1">Cell envelope</location>
    </subcellularLocation>
</comment>
<feature type="chain" id="PRO_5046294837" evidence="6">
    <location>
        <begin position="22"/>
        <end position="326"/>
    </location>
</feature>
<dbReference type="EMBL" id="CP015108">
    <property type="protein sequence ID" value="ARF13012.1"/>
    <property type="molecule type" value="Genomic_DNA"/>
</dbReference>
<accession>A0ABN4YJM0</accession>
<dbReference type="Proteomes" id="UP000192486">
    <property type="component" value="Chromosome"/>
</dbReference>
<name>A0ABN4YJM0_SPOUR</name>
<evidence type="ECO:0000256" key="5">
    <source>
        <dbReference type="SAM" id="Coils"/>
    </source>
</evidence>
<evidence type="ECO:0000256" key="3">
    <source>
        <dbReference type="ARBA" id="ARBA00022448"/>
    </source>
</evidence>
<dbReference type="PANTHER" id="PTHR30532">
    <property type="entry name" value="IRON III DICITRATE-BINDING PERIPLASMIC PROTEIN"/>
    <property type="match status" value="1"/>
</dbReference>
<dbReference type="PROSITE" id="PS50983">
    <property type="entry name" value="FE_B12_PBP"/>
    <property type="match status" value="1"/>
</dbReference>
<evidence type="ECO:0000313" key="9">
    <source>
        <dbReference type="Proteomes" id="UP000192486"/>
    </source>
</evidence>
<evidence type="ECO:0000313" key="8">
    <source>
        <dbReference type="EMBL" id="ARF13012.1"/>
    </source>
</evidence>
<dbReference type="PANTHER" id="PTHR30532:SF28">
    <property type="entry name" value="PETROBACTIN-BINDING PROTEIN YCLQ"/>
    <property type="match status" value="1"/>
</dbReference>
<dbReference type="PROSITE" id="PS51257">
    <property type="entry name" value="PROKAR_LIPOPROTEIN"/>
    <property type="match status" value="1"/>
</dbReference>
<dbReference type="InterPro" id="IPR033870">
    <property type="entry name" value="FatB"/>
</dbReference>